<organism evidence="2">
    <name type="scientific">Grapevine virus I</name>
    <dbReference type="NCBI Taxonomy" id="2052157"/>
    <lineage>
        <taxon>Viruses</taxon>
        <taxon>Riboviria</taxon>
        <taxon>Orthornavirae</taxon>
        <taxon>Kitrinoviricota</taxon>
        <taxon>Alsuviricetes</taxon>
        <taxon>Tymovirales</taxon>
        <taxon>Betaflexiviridae</taxon>
        <taxon>Trivirinae</taxon>
        <taxon>Vitivirus</taxon>
        <taxon>Vitivirus iotavitis</taxon>
    </lineage>
</organism>
<dbReference type="EMBL" id="MT241505">
    <property type="protein sequence ID" value="QOP59296.1"/>
    <property type="molecule type" value="Genomic_RNA"/>
</dbReference>
<reference evidence="2" key="1">
    <citation type="journal article" date="2020" name="Arch.">
        <title>The complete genome sequence of a divergent grapevine virus I isolate naturally infecting grapevine in Greece.</title>
        <authorList>
            <person name="Lotos L."/>
            <person name="Ruiz-Garcia A.B."/>
            <person name="Panailidou P."/>
            <person name="Olmos A."/>
            <person name="Katis N.I."/>
            <person name="Maliogka V.I."/>
        </authorList>
    </citation>
    <scope>NUCLEOTIDE SEQUENCE</scope>
    <source>
        <strain evidence="2">D2-1/19</strain>
    </source>
</reference>
<proteinExistence type="predicted"/>
<sequence>MSSPVNSRFLGESRSAAKRRANRYGRCFCCGRLDCNNNCRTTISQDQVKMAIRTPATRFLTENGGQYVTAAIQLALDEVEYRLGLTDYAQLFKYNKAPMGMRSPEETPEFYKFSEPDFNAG</sequence>
<evidence type="ECO:0000313" key="2">
    <source>
        <dbReference type="EMBL" id="QOP59296.1"/>
    </source>
</evidence>
<dbReference type="Pfam" id="PF05515">
    <property type="entry name" value="Viral_NABP"/>
    <property type="match status" value="1"/>
</dbReference>
<feature type="region of interest" description="Disordered" evidence="1">
    <location>
        <begin position="101"/>
        <end position="121"/>
    </location>
</feature>
<evidence type="ECO:0000256" key="1">
    <source>
        <dbReference type="SAM" id="MobiDB-lite"/>
    </source>
</evidence>
<protein>
    <submittedName>
        <fullName evidence="2">Putative nucleic acid binding protein</fullName>
    </submittedName>
</protein>
<name>A0A7M1C9I2_9VIRU</name>
<dbReference type="InterPro" id="IPR008891">
    <property type="entry name" value="Viral_NABP"/>
</dbReference>
<accession>A0A7M1C9I2</accession>